<dbReference type="PANTHER" id="PTHR45527">
    <property type="entry name" value="NONRIBOSOMAL PEPTIDE SYNTHETASE"/>
    <property type="match status" value="1"/>
</dbReference>
<feature type="domain" description="Carrier" evidence="5">
    <location>
        <begin position="2991"/>
        <end position="3065"/>
    </location>
</feature>
<dbReference type="PROSITE" id="PS00012">
    <property type="entry name" value="PHOSPHOPANTETHEINE"/>
    <property type="match status" value="1"/>
</dbReference>
<evidence type="ECO:0000256" key="1">
    <source>
        <dbReference type="ARBA" id="ARBA00001957"/>
    </source>
</evidence>
<feature type="region of interest" description="Disordered" evidence="4">
    <location>
        <begin position="1207"/>
        <end position="1228"/>
    </location>
</feature>
<evidence type="ECO:0000256" key="4">
    <source>
        <dbReference type="SAM" id="MobiDB-lite"/>
    </source>
</evidence>
<dbReference type="GO" id="GO:0009239">
    <property type="term" value="P:enterobactin biosynthetic process"/>
    <property type="evidence" value="ECO:0007669"/>
    <property type="project" value="TreeGrafter"/>
</dbReference>
<dbReference type="SMART" id="SM00823">
    <property type="entry name" value="PKS_PP"/>
    <property type="match status" value="3"/>
</dbReference>
<feature type="region of interest" description="Disordered" evidence="4">
    <location>
        <begin position="3063"/>
        <end position="3094"/>
    </location>
</feature>
<dbReference type="InterPro" id="IPR000873">
    <property type="entry name" value="AMP-dep_synth/lig_dom"/>
</dbReference>
<dbReference type="NCBIfam" id="NF003417">
    <property type="entry name" value="PRK04813.1"/>
    <property type="match status" value="3"/>
</dbReference>
<keyword evidence="3" id="KW-0597">Phosphoprotein</keyword>
<dbReference type="PROSITE" id="PS50075">
    <property type="entry name" value="CARRIER"/>
    <property type="match status" value="3"/>
</dbReference>
<dbReference type="SUPFAM" id="SSF56801">
    <property type="entry name" value="Acetyl-CoA synthetase-like"/>
    <property type="match status" value="3"/>
</dbReference>
<dbReference type="Gene3D" id="3.30.559.10">
    <property type="entry name" value="Chloramphenicol acetyltransferase-like domain"/>
    <property type="match status" value="4"/>
</dbReference>
<dbReference type="InterPro" id="IPR001242">
    <property type="entry name" value="Condensation_dom"/>
</dbReference>
<keyword evidence="2" id="KW-0596">Phosphopantetheine</keyword>
<dbReference type="InterPro" id="IPR036736">
    <property type="entry name" value="ACP-like_sf"/>
</dbReference>
<dbReference type="Gene3D" id="3.40.50.980">
    <property type="match status" value="2"/>
</dbReference>
<dbReference type="Proteomes" id="UP000471120">
    <property type="component" value="Unassembled WGS sequence"/>
</dbReference>
<dbReference type="InterPro" id="IPR020806">
    <property type="entry name" value="PKS_PP-bd"/>
</dbReference>
<dbReference type="Pfam" id="PF00550">
    <property type="entry name" value="PP-binding"/>
    <property type="match status" value="3"/>
</dbReference>
<dbReference type="PANTHER" id="PTHR45527:SF1">
    <property type="entry name" value="FATTY ACID SYNTHASE"/>
    <property type="match status" value="1"/>
</dbReference>
<dbReference type="Pfam" id="PF00501">
    <property type="entry name" value="AMP-binding"/>
    <property type="match status" value="3"/>
</dbReference>
<dbReference type="GO" id="GO:0043041">
    <property type="term" value="P:amino acid activation for nonribosomal peptide biosynthetic process"/>
    <property type="evidence" value="ECO:0007669"/>
    <property type="project" value="TreeGrafter"/>
</dbReference>
<dbReference type="Gene3D" id="2.30.38.10">
    <property type="entry name" value="Luciferase, Domain 3"/>
    <property type="match status" value="1"/>
</dbReference>
<evidence type="ECO:0000313" key="6">
    <source>
        <dbReference type="EMBL" id="TXG91862.1"/>
    </source>
</evidence>
<dbReference type="NCBIfam" id="TIGR01733">
    <property type="entry name" value="AA-adenyl-dom"/>
    <property type="match status" value="2"/>
</dbReference>
<dbReference type="InterPro" id="IPR009081">
    <property type="entry name" value="PP-bd_ACP"/>
</dbReference>
<protein>
    <submittedName>
        <fullName evidence="6">Non-ribosomal peptide synthetase</fullName>
    </submittedName>
</protein>
<dbReference type="GO" id="GO:0031177">
    <property type="term" value="F:phosphopantetheine binding"/>
    <property type="evidence" value="ECO:0007669"/>
    <property type="project" value="InterPro"/>
</dbReference>
<dbReference type="Pfam" id="PF00668">
    <property type="entry name" value="Condensation"/>
    <property type="match status" value="3"/>
</dbReference>
<dbReference type="CDD" id="cd05930">
    <property type="entry name" value="A_NRPS"/>
    <property type="match status" value="2"/>
</dbReference>
<dbReference type="InterPro" id="IPR025110">
    <property type="entry name" value="AMP-bd_C"/>
</dbReference>
<dbReference type="GO" id="GO:0005829">
    <property type="term" value="C:cytosol"/>
    <property type="evidence" value="ECO:0007669"/>
    <property type="project" value="TreeGrafter"/>
</dbReference>
<feature type="domain" description="Carrier" evidence="5">
    <location>
        <begin position="1928"/>
        <end position="2004"/>
    </location>
</feature>
<dbReference type="InterPro" id="IPR020845">
    <property type="entry name" value="AMP-binding_CS"/>
</dbReference>
<dbReference type="UniPathway" id="UPA00011"/>
<dbReference type="Gene3D" id="3.30.559.30">
    <property type="entry name" value="Nonribosomal peptide synthetase, condensation domain"/>
    <property type="match status" value="3"/>
</dbReference>
<dbReference type="PROSITE" id="PS00455">
    <property type="entry name" value="AMP_BINDING"/>
    <property type="match status" value="3"/>
</dbReference>
<dbReference type="Pfam" id="PF13193">
    <property type="entry name" value="AMP-binding_C"/>
    <property type="match status" value="1"/>
</dbReference>
<proteinExistence type="predicted"/>
<dbReference type="GO" id="GO:0047527">
    <property type="term" value="F:2,3-dihydroxybenzoate-serine ligase activity"/>
    <property type="evidence" value="ECO:0007669"/>
    <property type="project" value="TreeGrafter"/>
</dbReference>
<dbReference type="InterPro" id="IPR010071">
    <property type="entry name" value="AA_adenyl_dom"/>
</dbReference>
<dbReference type="FunFam" id="3.40.50.12780:FF:000012">
    <property type="entry name" value="Non-ribosomal peptide synthetase"/>
    <property type="match status" value="1"/>
</dbReference>
<dbReference type="CDD" id="cd19540">
    <property type="entry name" value="LCL_NRPS-like"/>
    <property type="match status" value="1"/>
</dbReference>
<dbReference type="InterPro" id="IPR006162">
    <property type="entry name" value="Ppantetheine_attach_site"/>
</dbReference>
<comment type="caution">
    <text evidence="6">The sequence shown here is derived from an EMBL/GenBank/DDBJ whole genome shotgun (WGS) entry which is preliminary data.</text>
</comment>
<dbReference type="SUPFAM" id="SSF47336">
    <property type="entry name" value="ACP-like"/>
    <property type="match status" value="3"/>
</dbReference>
<dbReference type="InterPro" id="IPR045851">
    <property type="entry name" value="AMP-bd_C_sf"/>
</dbReference>
<reference evidence="6 7" key="1">
    <citation type="submission" date="2018-07" db="EMBL/GenBank/DDBJ databases">
        <title>Genome sequence of Rhodococcus rhodnii ATCC 35071 from Rhodnius prolixus.</title>
        <authorList>
            <person name="Patel V."/>
            <person name="Vogel K.J."/>
        </authorList>
    </citation>
    <scope>NUCLEOTIDE SEQUENCE [LARGE SCALE GENOMIC DNA]</scope>
    <source>
        <strain evidence="6 7">ATCC 35071</strain>
    </source>
</reference>
<feature type="domain" description="Carrier" evidence="5">
    <location>
        <begin position="925"/>
        <end position="1000"/>
    </location>
</feature>
<dbReference type="GO" id="GO:0009366">
    <property type="term" value="C:enterobactin synthetase complex"/>
    <property type="evidence" value="ECO:0007669"/>
    <property type="project" value="TreeGrafter"/>
</dbReference>
<dbReference type="Gene3D" id="3.30.300.30">
    <property type="match status" value="3"/>
</dbReference>
<comment type="cofactor">
    <cofactor evidence="1">
        <name>pantetheine 4'-phosphate</name>
        <dbReference type="ChEBI" id="CHEBI:47942"/>
    </cofactor>
</comment>
<accession>A0A6P2CHP4</accession>
<dbReference type="Gene3D" id="1.10.1200.10">
    <property type="entry name" value="ACP-like"/>
    <property type="match status" value="3"/>
</dbReference>
<name>A0A6P2CHP4_9NOCA</name>
<dbReference type="InterPro" id="IPR023213">
    <property type="entry name" value="CAT-like_dom_sf"/>
</dbReference>
<dbReference type="Gene3D" id="3.40.50.12780">
    <property type="entry name" value="N-terminal domain of ligase-like"/>
    <property type="match status" value="2"/>
</dbReference>
<dbReference type="InterPro" id="IPR042099">
    <property type="entry name" value="ANL_N_sf"/>
</dbReference>
<dbReference type="SUPFAM" id="SSF52777">
    <property type="entry name" value="CoA-dependent acyltransferases"/>
    <property type="match status" value="7"/>
</dbReference>
<evidence type="ECO:0000259" key="5">
    <source>
        <dbReference type="PROSITE" id="PS50075"/>
    </source>
</evidence>
<evidence type="ECO:0000313" key="7">
    <source>
        <dbReference type="Proteomes" id="UP000471120"/>
    </source>
</evidence>
<dbReference type="RefSeq" id="WP_010839117.1">
    <property type="nucleotide sequence ID" value="NZ_QRCM01000001.1"/>
</dbReference>
<dbReference type="GO" id="GO:0008610">
    <property type="term" value="P:lipid biosynthetic process"/>
    <property type="evidence" value="ECO:0007669"/>
    <property type="project" value="UniProtKB-ARBA"/>
</dbReference>
<evidence type="ECO:0000256" key="3">
    <source>
        <dbReference type="ARBA" id="ARBA00022553"/>
    </source>
</evidence>
<dbReference type="EMBL" id="QRCM01000001">
    <property type="protein sequence ID" value="TXG91862.1"/>
    <property type="molecule type" value="Genomic_DNA"/>
</dbReference>
<gene>
    <name evidence="6" type="ORF">DW322_18830</name>
</gene>
<evidence type="ECO:0000256" key="2">
    <source>
        <dbReference type="ARBA" id="ARBA00022450"/>
    </source>
</evidence>
<sequence>MKSTSAQSALWFAQQLDPQNPTFVTVEYVELPRDVDTAALADAVVRGVTEAGTLTPRITPGHGDIEITYDGGPFPAPEVVVTTTDESDAGLERLRTTPIDPLRDRLFGARIELTPDACRLVLWSHHLVCDLYGYTLLVRRIAEIHSALVSGAEIRAARFGDAAAVHAADERYRDSDDERADAEFWADALRGAPAAPTLAASPPVAASALARQIVTGSARVPGAPLAEAGRSWIDVVTGALAAFVSRRTSGGEVVLGFPTMNRFGTPAAAVVTTAVNVAALRLDVTAADGPDSLAAVVRDALAGIRRHARYRTEWIHRDAQLAAGDAGVVGPVVNVKPFADSVTFAGVSCPIRSIARGPVRDVSFVVERSGDELEVLVDADAARYSADDVRRIAEGAARLVGEVLAGGSPRTADVLAPDEIARVVGPAHSDGSAPDVSAEFDRQCAATPEAPALVAGDVRWTYRELAQRVSTLAAWLRREGAGTEVPVALALSRGADMVVGLLAALRAGAPYVPLDPGFPAHRLEHMLADARPPLVFTDDGTAAGLTLPAGTRTVSVAGAIAGAPGDLDDRGVPHEDSAAYVIYTSGSTGTPKGVTLSRRALARFAHAAPVGLRDGTRLLAVTTLSFDIAVLELIVPLVRGGCVVVAADDEARDPGALARIVRDEDVTVMQATPSLWGVVLEDGRADLSGVDVVVGGEALPDAVARGLAERARSVVNMYGPTEATVWCTSAEVTTERNDSSIGHAYPGTGIRVLDRWLRPVDVGVVGELYVTGEQLARGYRGRAGQTATRFVPDLFGDGRMYRTGDLVRRTASGDLDYLGRSDAQVKVRGYRVELGEIEALAARNGAVRGAIAAVRSDRICLYVTTRAPLDTTGLTAELASELPGYTVPSAITILDEFPLTPNLKVDRAALPDPEFTAMAGRAPEGAVEIDVARIVADVLDVAGVSEMSADADLFTLGATSLALTRILGRIAHVFDATITLRQAFDAPTVAGLAALVAAAPRAQARIEPRGDGATPLSFAQERLWLQDRLASGDPARASYNIPLVLDLQPGTADTERWTAALAAVAHRHEVLRTTITVGADGPIVRIGDTAPELEVLDLTGEGCTDEEFAAAIDERARTPFDLAASAPWRVSLLRGTERAVLLVVVHHIAADEWSVEPLLRDLTDAYEGRDLAPLAVQYGDVAAWERARPQRTADLDFWREALTGAPDEITLPTDRPRPPAPSGRGGDVWLDLDARTVTGLRQLASRSGATTTAVAQAAVAALLARVGAGDDIVLGVPIAQRPDAALEDVVGVFVDVRPVRLAVSDDATPEGLVRSAADATLAAADHPHARLEDVADALGVRRSAARALLFQVMVQHRRALTAPVAGPVRDVDFRSTGTAKFDLTVEFVESAPPATDARVRLEYSADLFDRDGSEALAGRLDAVLREFAAAAPRVVGDIDVLAPDERPLPAAPPATGLGLADLLRESRIAGGDAVALVFGGTEITYRALDERVAAAAATLQARGVTRGDVVALHMDRGVDFVVALLAVLDVGAAYLPVDPTYPDARVRYVLDDARPALVIREAIGAPPSEGAPRRVPARGDDAAYVLYTSGSTGTPKGVVGTAGALANRLAWQRDLTAGPGPDVRLAKSSVSFVDGTTEILAGLVAGARVVIASDDESRDVAALARLVRDHGVGMLTAVPSLAASLAGEYAADVAAIHTWFLSGEPLGADLVARLRGAGARVFDSYGSSEVAGDVTVWEADGPRVLVGAPVAGTSADVRDARLRPVASGVVGELYVGGVQSARGYLARPGLTATRFVAAPGGERVFRTGDLVRRLRDGRLEFVARADRQLALRGLRIEPGEIEGVLTAHPSVGRALVDVRALPGGDGIVAYVTGTGADASALTAHAREFLPDYMVPTIVVLDEYPLLPGGKVDRAALPLPAAAPRRAATADEQLYCDLLAELVGPGGDGTEVGPDDDFFALGGSSLLAARLIAAVKERTGWEPTLRDVFELRTPAAMARAAAPSRTERAPLVACGLPPVSPVSTAQRRLWFQYATWGPSPTYTIAFGVRLNGDVDTDALTSAFAAVAARHEPLRTTFGVGDDDRPVQIVHPAGELGVPVEIVDSDLDPASGCPAAEDLLRTHARAVFRIDEEGPLRGVLVRGSGTAVLLVLVHHIAADEWSATPLMRDLAAAYSAAVGPAGATEPSPLPVQYRDFTQWHDEILAAPGGSGDSVRDEQLRFWTQRLQGAPDEIALPRDRRRPSEPTFAGAAAPFHLDAALRTRLEAVAAEQGASMFMLTHAAVAVLLAGLGAGRDVVVGAPVAGRGDAALHDLVGFFVNTVVLRTELVGDPSFADVLAQVRDEDLDAFAHQDVPFDAVVDALDPERSFARNPLFQVLVQYRDPIEPIALTGLDAAPLFVEPGTAKFDLTFDLGADDAGGVRGRLEYATDLFDDATATALAERLRALLTAIAADPHTPISRLDPVLDTERDALAAIETGPAAPEPAPGDGLGHRFAAQAAATPDAVALVEDATGTELTYRELDDVVERVARAIRATASITPESVVGVAAQRGIALVVGLLATHRAGAAYLPLDQSYPVDRLAYMVADAAPAVILADGPRDVDVPVIVLREDGSPDTDVASGDASVPSGGDHPAYVVYTSGSTGRPKGVSVPHRAVLNRIDWGQERFGLTSDDRVLQKTPCGFDVSVWEFFWPLLTGATLVLATPDGHRDPGYLREVLVRRAITTTHFVPSMLGAFLDDLENNDLENDDRANDDLARPSIRRVLCSGEALTASHRDRFHRLVDGELFNLYGPTEAGIEVTCARIGATDPVTIGWPIRATSTHVLDEWLRRVPPGVAGELYLGGVQLARGYVGKPGTTAERFVADPFAPGSGERLYRTGDIVRRREGGGIEYLGRADGQVKLRGLRVELGEIEGVLASHPAVDAAVAVVGGGQVHAYVVAREDVAYTDVIAHAATVLPEYMLPATVTMLDAFPLTPNGKLDRGALPEPHVPVGGRAAETDEERAVCALLARVLDVGDVAADDDFFVLGGDSISSMTLVNSAAREGIRFSARDVFQLRTAAGLAAVAEFERPEFEQPETPAGDDDGTPELQADPGGPAALTPAIHAAREAGDLGAAGSVRVEIPDGVTDSGIDAVLTALVQAHDALRLTLTRTAGVIWSLDVAPSHGASAELGSGPVDPEAGRMLSATRNGAELEVLIHEFAADDASLAVVAADLRAGLDAVARGDEPIVARPEPGVREAADALTAAAQDPALFTDIAHWSAVLAGGGGLATGERSSRTARVAVGPDLARGDDPARGDDARVRDIAADALADALAATGRDTNVPVAVLTRGAAVAGTVGSLEVVVPRSAATRGASVADTGYATLRHLNAQTAPALAGLPHPVALVRVLAPGVVPAPSRYPLELRVWADSDSPSVSIEMLGDTAGFGDGALDAVCVAWERAFAERLAAATAGTLA</sequence>
<organism evidence="6 7">
    <name type="scientific">Rhodococcus rhodnii</name>
    <dbReference type="NCBI Taxonomy" id="38312"/>
    <lineage>
        <taxon>Bacteria</taxon>
        <taxon>Bacillati</taxon>
        <taxon>Actinomycetota</taxon>
        <taxon>Actinomycetes</taxon>
        <taxon>Mycobacteriales</taxon>
        <taxon>Nocardiaceae</taxon>
        <taxon>Rhodococcus</taxon>
    </lineage>
</organism>